<dbReference type="SUPFAM" id="SSF103506">
    <property type="entry name" value="Mitochondrial carrier"/>
    <property type="match status" value="1"/>
</dbReference>
<dbReference type="InterPro" id="IPR023395">
    <property type="entry name" value="MCP_dom_sf"/>
</dbReference>
<keyword evidence="7 12" id="KW-1133">Transmembrane helix</keyword>
<feature type="repeat" description="Solcar" evidence="10">
    <location>
        <begin position="18"/>
        <end position="112"/>
    </location>
</feature>
<evidence type="ECO:0000256" key="6">
    <source>
        <dbReference type="ARBA" id="ARBA00022792"/>
    </source>
</evidence>
<gene>
    <name evidence="13" type="ORF">BCR44DRAFT_1414796</name>
</gene>
<evidence type="ECO:0000256" key="9">
    <source>
        <dbReference type="ARBA" id="ARBA00023136"/>
    </source>
</evidence>
<evidence type="ECO:0000256" key="12">
    <source>
        <dbReference type="SAM" id="Phobius"/>
    </source>
</evidence>
<keyword evidence="9 10" id="KW-0472">Membrane</keyword>
<keyword evidence="6" id="KW-0999">Mitochondrion inner membrane</keyword>
<dbReference type="InterPro" id="IPR051508">
    <property type="entry name" value="Mito_Carrier_Antiporter"/>
</dbReference>
<reference evidence="13 14" key="1">
    <citation type="submission" date="2016-07" db="EMBL/GenBank/DDBJ databases">
        <title>Pervasive Adenine N6-methylation of Active Genes in Fungi.</title>
        <authorList>
            <consortium name="DOE Joint Genome Institute"/>
            <person name="Mondo S.J."/>
            <person name="Dannebaum R.O."/>
            <person name="Kuo R.C."/>
            <person name="Labutti K."/>
            <person name="Haridas S."/>
            <person name="Kuo A."/>
            <person name="Salamov A."/>
            <person name="Ahrendt S.R."/>
            <person name="Lipzen A."/>
            <person name="Sullivan W."/>
            <person name="Andreopoulos W.B."/>
            <person name="Clum A."/>
            <person name="Lindquist E."/>
            <person name="Daum C."/>
            <person name="Ramamoorthy G.K."/>
            <person name="Gryganskyi A."/>
            <person name="Culley D."/>
            <person name="Magnuson J.K."/>
            <person name="James T.Y."/>
            <person name="O'Malley M.A."/>
            <person name="Stajich J.E."/>
            <person name="Spatafora J.W."/>
            <person name="Visel A."/>
            <person name="Grigoriev I.V."/>
        </authorList>
    </citation>
    <scope>NUCLEOTIDE SEQUENCE [LARGE SCALE GENOMIC DNA]</scope>
    <source>
        <strain evidence="13 14">PL171</strain>
    </source>
</reference>
<dbReference type="EMBL" id="MCFL01000024">
    <property type="protein sequence ID" value="ORZ35072.1"/>
    <property type="molecule type" value="Genomic_DNA"/>
</dbReference>
<evidence type="ECO:0000256" key="1">
    <source>
        <dbReference type="ARBA" id="ARBA00004448"/>
    </source>
</evidence>
<dbReference type="GO" id="GO:0005743">
    <property type="term" value="C:mitochondrial inner membrane"/>
    <property type="evidence" value="ECO:0007669"/>
    <property type="project" value="UniProtKB-SubCell"/>
</dbReference>
<protein>
    <submittedName>
        <fullName evidence="13">Mitochondrial carrier domain-containing protein</fullName>
    </submittedName>
</protein>
<feature type="transmembrane region" description="Helical" evidence="12">
    <location>
        <begin position="146"/>
        <end position="168"/>
    </location>
</feature>
<comment type="similarity">
    <text evidence="2 11">Belongs to the mitochondrial carrier (TC 2.A.29) family.</text>
</comment>
<dbReference type="Proteomes" id="UP000193411">
    <property type="component" value="Unassembled WGS sequence"/>
</dbReference>
<evidence type="ECO:0000256" key="10">
    <source>
        <dbReference type="PROSITE-ProRule" id="PRU00282"/>
    </source>
</evidence>
<keyword evidence="8" id="KW-0496">Mitochondrion</keyword>
<keyword evidence="4 10" id="KW-0812">Transmembrane</keyword>
<proteinExistence type="inferred from homology"/>
<evidence type="ECO:0000256" key="5">
    <source>
        <dbReference type="ARBA" id="ARBA00022737"/>
    </source>
</evidence>
<comment type="subcellular location">
    <subcellularLocation>
        <location evidence="1">Mitochondrion inner membrane</location>
        <topology evidence="1">Multi-pass membrane protein</topology>
    </subcellularLocation>
</comment>
<keyword evidence="3 11" id="KW-0813">Transport</keyword>
<dbReference type="PROSITE" id="PS50920">
    <property type="entry name" value="SOLCAR"/>
    <property type="match status" value="3"/>
</dbReference>
<feature type="repeat" description="Solcar" evidence="10">
    <location>
        <begin position="255"/>
        <end position="346"/>
    </location>
</feature>
<evidence type="ECO:0000313" key="13">
    <source>
        <dbReference type="EMBL" id="ORZ35072.1"/>
    </source>
</evidence>
<dbReference type="PANTHER" id="PTHR45928">
    <property type="entry name" value="RE38146P"/>
    <property type="match status" value="1"/>
</dbReference>
<dbReference type="Pfam" id="PF00153">
    <property type="entry name" value="Mito_carr"/>
    <property type="match status" value="3"/>
</dbReference>
<dbReference type="PANTHER" id="PTHR45928:SF1">
    <property type="entry name" value="RE38146P"/>
    <property type="match status" value="1"/>
</dbReference>
<evidence type="ECO:0000256" key="2">
    <source>
        <dbReference type="ARBA" id="ARBA00006375"/>
    </source>
</evidence>
<dbReference type="Gene3D" id="1.50.40.10">
    <property type="entry name" value="Mitochondrial carrier domain"/>
    <property type="match status" value="2"/>
</dbReference>
<keyword evidence="14" id="KW-1185">Reference proteome</keyword>
<name>A0A1Y2HPN8_9FUNG</name>
<evidence type="ECO:0000256" key="7">
    <source>
        <dbReference type="ARBA" id="ARBA00022989"/>
    </source>
</evidence>
<dbReference type="InterPro" id="IPR018108">
    <property type="entry name" value="MCP_transmembrane"/>
</dbReference>
<dbReference type="AlphaFoldDB" id="A0A1Y2HPN8"/>
<organism evidence="13 14">
    <name type="scientific">Catenaria anguillulae PL171</name>
    <dbReference type="NCBI Taxonomy" id="765915"/>
    <lineage>
        <taxon>Eukaryota</taxon>
        <taxon>Fungi</taxon>
        <taxon>Fungi incertae sedis</taxon>
        <taxon>Blastocladiomycota</taxon>
        <taxon>Blastocladiomycetes</taxon>
        <taxon>Blastocladiales</taxon>
        <taxon>Catenariaceae</taxon>
        <taxon>Catenaria</taxon>
    </lineage>
</organism>
<evidence type="ECO:0000256" key="11">
    <source>
        <dbReference type="RuleBase" id="RU000488"/>
    </source>
</evidence>
<comment type="caution">
    <text evidence="13">The sequence shown here is derived from an EMBL/GenBank/DDBJ whole genome shotgun (WGS) entry which is preliminary data.</text>
</comment>
<evidence type="ECO:0000256" key="8">
    <source>
        <dbReference type="ARBA" id="ARBA00023128"/>
    </source>
</evidence>
<evidence type="ECO:0000256" key="3">
    <source>
        <dbReference type="ARBA" id="ARBA00022448"/>
    </source>
</evidence>
<keyword evidence="5" id="KW-0677">Repeat</keyword>
<feature type="transmembrane region" description="Helical" evidence="12">
    <location>
        <begin position="257"/>
        <end position="278"/>
    </location>
</feature>
<sequence>MAHTADAIQVTTPAPPPRSLFKGFITGAGAACLSATITNPMEVVKTRLQLQGELVSASGNVARIYKSAPHAFMVIARAEGIRGLQRGLIPAYWYQALMNGTRLGFYEPVKRMFTSALHTVAPAASANAVGGSPAPASWVEHVEFKFIPVLSGFTCGISAALLGSPLFLTKTRMQSYSSDPRLMGVGTQHRYRGTMHAFSEVVKEGGIKALWRGCTASMMRTGVGSAVQLSSYDAIKDLLLATHTSGPNPRPLFSEGISLHFTASMLTGFLVAVAMNPFDMVMTRMYNQGVRPDGSGALYSGPLDCAAKTWRSEGIRAFGKGFTAHYLRIGPHTILTFVFLEQLRKVQSKYWP</sequence>
<dbReference type="OrthoDB" id="6703404at2759"/>
<evidence type="ECO:0000313" key="14">
    <source>
        <dbReference type="Proteomes" id="UP000193411"/>
    </source>
</evidence>
<evidence type="ECO:0000256" key="4">
    <source>
        <dbReference type="ARBA" id="ARBA00022692"/>
    </source>
</evidence>
<feature type="repeat" description="Solcar" evidence="10">
    <location>
        <begin position="143"/>
        <end position="238"/>
    </location>
</feature>
<accession>A0A1Y2HPN8</accession>